<sequence length="542" mass="63094">MKQPNNTKTKIYSTALYMRLSRDDENFGDSVSIETQRTILQKFAAENGLRVYGEYVDDGWSGTNFDRPSFQRMMNDVEAGKVNCIVTKDLSRFGREHVMMDYYLEFVFPEKQIRYIAIAENEDTEKGLSEFVPFKNLFNEWFAKDTSRKVKSALHAKFEKGERIFAYAPLGYKRHPEIKNTLTPDEETRWIVEKIFDLAVHGAGAAKITRILIAEKVPTAGWLNYKRYGTFANIYAGAPEEKSYAWTIAQVKSILKDETYIGNSIHNKQTNISYKNKKKVRKPKEEWIRVENTHEALVSKDVFDRVQELIETRRRKQKDGTTQIFSGLVKCADCGWSLAFGMNNQNKKPYGHYHCSNYGQGTGHCTMHYIRYDILYTYVLARIQYWSYQAQMDEGRLLQKLLKAGDRERTASQKKQAAELNKAEKRKAELDRLFAKMYEDWAAGRITEYNFNMLSQRYQTEQQELAEKIEKLNADLVAQQQSAVDAEKWVNLIKQYVNPSELTAELLNALIEKIVVHEAVKDESNTRTQEIEIYYRFIGKVE</sequence>
<evidence type="ECO:0000313" key="3">
    <source>
        <dbReference type="EMBL" id="ODR48714.1"/>
    </source>
</evidence>
<dbReference type="Pfam" id="PF07508">
    <property type="entry name" value="Recombinase"/>
    <property type="match status" value="1"/>
</dbReference>
<dbReference type="PROSITE" id="PS51737">
    <property type="entry name" value="RECOMBINASE_DNA_BIND"/>
    <property type="match status" value="1"/>
</dbReference>
<dbReference type="RefSeq" id="WP_025494421.1">
    <property type="nucleotide sequence ID" value="NZ_MEHA01000016.1"/>
</dbReference>
<dbReference type="InterPro" id="IPR038109">
    <property type="entry name" value="DNA_bind_recomb_sf"/>
</dbReference>
<dbReference type="Pfam" id="PF13408">
    <property type="entry name" value="Zn_ribbon_recom"/>
    <property type="match status" value="1"/>
</dbReference>
<dbReference type="GO" id="GO:0003677">
    <property type="term" value="F:DNA binding"/>
    <property type="evidence" value="ECO:0007669"/>
    <property type="project" value="InterPro"/>
</dbReference>
<dbReference type="Pfam" id="PF00239">
    <property type="entry name" value="Resolvase"/>
    <property type="match status" value="1"/>
</dbReference>
<feature type="coiled-coil region" evidence="1">
    <location>
        <begin position="413"/>
        <end position="482"/>
    </location>
</feature>
<name>A0A1E3UE39_9FIRM</name>
<dbReference type="InterPro" id="IPR050639">
    <property type="entry name" value="SSR_resolvase"/>
</dbReference>
<evidence type="ECO:0000313" key="4">
    <source>
        <dbReference type="Proteomes" id="UP000094271"/>
    </source>
</evidence>
<dbReference type="SUPFAM" id="SSF53041">
    <property type="entry name" value="Resolvase-like"/>
    <property type="match status" value="1"/>
</dbReference>
<keyword evidence="1" id="KW-0175">Coiled coil</keyword>
<evidence type="ECO:0000256" key="1">
    <source>
        <dbReference type="SAM" id="Coils"/>
    </source>
</evidence>
<dbReference type="InterPro" id="IPR036162">
    <property type="entry name" value="Resolvase-like_N_sf"/>
</dbReference>
<dbReference type="SMART" id="SM00857">
    <property type="entry name" value="Resolvase"/>
    <property type="match status" value="1"/>
</dbReference>
<dbReference type="InterPro" id="IPR025827">
    <property type="entry name" value="Zn_ribbon_recom_dom"/>
</dbReference>
<dbReference type="EMBL" id="MEHA01000016">
    <property type="protein sequence ID" value="ODR48714.1"/>
    <property type="molecule type" value="Genomic_DNA"/>
</dbReference>
<dbReference type="CDD" id="cd03770">
    <property type="entry name" value="SR_TndX_transposase"/>
    <property type="match status" value="1"/>
</dbReference>
<dbReference type="PANTHER" id="PTHR30461">
    <property type="entry name" value="DNA-INVERTASE FROM LAMBDOID PROPHAGE"/>
    <property type="match status" value="1"/>
</dbReference>
<accession>A0A1E3UE39</accession>
<dbReference type="InterPro" id="IPR025378">
    <property type="entry name" value="DUF4368"/>
</dbReference>
<dbReference type="InterPro" id="IPR006119">
    <property type="entry name" value="Resolv_N"/>
</dbReference>
<dbReference type="Proteomes" id="UP000094271">
    <property type="component" value="Unassembled WGS sequence"/>
</dbReference>
<evidence type="ECO:0000259" key="2">
    <source>
        <dbReference type="PROSITE" id="PS51737"/>
    </source>
</evidence>
<dbReference type="InterPro" id="IPR011109">
    <property type="entry name" value="DNA_bind_recombinase_dom"/>
</dbReference>
<dbReference type="AlphaFoldDB" id="A0A1E3UE39"/>
<reference evidence="3 4" key="1">
    <citation type="submission" date="2016-08" db="EMBL/GenBank/DDBJ databases">
        <authorList>
            <person name="Seilhamer J.J."/>
        </authorList>
    </citation>
    <scope>NUCLEOTIDE SEQUENCE [LARGE SCALE GENOMIC DNA]</scope>
    <source>
        <strain evidence="3 4">NML150140-1</strain>
    </source>
</reference>
<proteinExistence type="predicted"/>
<dbReference type="Gene3D" id="3.40.50.1390">
    <property type="entry name" value="Resolvase, N-terminal catalytic domain"/>
    <property type="match status" value="1"/>
</dbReference>
<protein>
    <submittedName>
        <fullName evidence="3">Resolvase</fullName>
    </submittedName>
</protein>
<dbReference type="GO" id="GO:0000150">
    <property type="term" value="F:DNA strand exchange activity"/>
    <property type="evidence" value="ECO:0007669"/>
    <property type="project" value="InterPro"/>
</dbReference>
<organism evidence="3 4">
    <name type="scientific">Eisenbergiella tayi</name>
    <dbReference type="NCBI Taxonomy" id="1432052"/>
    <lineage>
        <taxon>Bacteria</taxon>
        <taxon>Bacillati</taxon>
        <taxon>Bacillota</taxon>
        <taxon>Clostridia</taxon>
        <taxon>Lachnospirales</taxon>
        <taxon>Lachnospiraceae</taxon>
        <taxon>Eisenbergiella</taxon>
    </lineage>
</organism>
<feature type="domain" description="Recombinase" evidence="2">
    <location>
        <begin position="169"/>
        <end position="316"/>
    </location>
</feature>
<comment type="caution">
    <text evidence="3">The sequence shown here is derived from an EMBL/GenBank/DDBJ whole genome shotgun (WGS) entry which is preliminary data.</text>
</comment>
<dbReference type="Gene3D" id="3.90.1750.20">
    <property type="entry name" value="Putative Large Serine Recombinase, Chain B, Domain 2"/>
    <property type="match status" value="1"/>
</dbReference>
<gene>
    <name evidence="3" type="ORF">BEI59_20265</name>
</gene>
<dbReference type="PANTHER" id="PTHR30461:SF23">
    <property type="entry name" value="DNA RECOMBINASE-RELATED"/>
    <property type="match status" value="1"/>
</dbReference>
<dbReference type="Pfam" id="PF14287">
    <property type="entry name" value="DUF4368"/>
    <property type="match status" value="1"/>
</dbReference>